<evidence type="ECO:0000313" key="2">
    <source>
        <dbReference type="EMBL" id="SDY80284.1"/>
    </source>
</evidence>
<keyword evidence="1" id="KW-0614">Plasmid</keyword>
<reference evidence="2 3" key="1">
    <citation type="submission" date="2016-10" db="EMBL/GenBank/DDBJ databases">
        <authorList>
            <person name="de Groot N.N."/>
        </authorList>
    </citation>
    <scope>NUCLEOTIDE SEQUENCE [LARGE SCALE GENOMIC DNA]</scope>
    <source>
        <strain evidence="2 3">LMG 24775</strain>
    </source>
</reference>
<keyword evidence="4" id="KW-1185">Reference proteome</keyword>
<proteinExistence type="predicted"/>
<reference evidence="1 4" key="2">
    <citation type="submission" date="2020-12" db="EMBL/GenBank/DDBJ databases">
        <title>FDA dAtabase for Regulatory Grade micrObial Sequences (FDA-ARGOS): Supporting development and validation of Infectious Disease Dx tests.</title>
        <authorList>
            <person name="Sproer C."/>
            <person name="Gronow S."/>
            <person name="Severitt S."/>
            <person name="Schroder I."/>
            <person name="Tallon L."/>
            <person name="Sadzewicz L."/>
            <person name="Zhao X."/>
            <person name="Boylan J."/>
            <person name="Ott S."/>
            <person name="Bowen H."/>
            <person name="Vavikolanu K."/>
            <person name="Mehta A."/>
            <person name="Aluvathingal J."/>
            <person name="Nadendla S."/>
            <person name="Lowell S."/>
            <person name="Myers T."/>
            <person name="Yan Y."/>
            <person name="Sichtig H."/>
        </authorList>
    </citation>
    <scope>NUCLEOTIDE SEQUENCE [LARGE SCALE GENOMIC DNA]</scope>
    <source>
        <strain evidence="1 4">FDAARGOS_890</strain>
        <plasmid evidence="1 4">unnamed</plasmid>
    </source>
</reference>
<dbReference type="EMBL" id="FNPE01000008">
    <property type="protein sequence ID" value="SDY80284.1"/>
    <property type="molecule type" value="Genomic_DNA"/>
</dbReference>
<dbReference type="EMBL" id="CP065749">
    <property type="protein sequence ID" value="QPS84936.1"/>
    <property type="molecule type" value="Genomic_DNA"/>
</dbReference>
<accession>A0A1H3MUW3</accession>
<evidence type="ECO:0000313" key="4">
    <source>
        <dbReference type="Proteomes" id="UP000595064"/>
    </source>
</evidence>
<organism evidence="2 3">
    <name type="scientific">Delftia lacustris</name>
    <dbReference type="NCBI Taxonomy" id="558537"/>
    <lineage>
        <taxon>Bacteria</taxon>
        <taxon>Pseudomonadati</taxon>
        <taxon>Pseudomonadota</taxon>
        <taxon>Betaproteobacteria</taxon>
        <taxon>Burkholderiales</taxon>
        <taxon>Comamonadaceae</taxon>
        <taxon>Delftia</taxon>
    </lineage>
</organism>
<name>A0A1H3MUW3_9BURK</name>
<sequence>MRVDSVGIAFHRKLGAVHIDQACVALQVKNPDASTAFVVHEGDVKEVTRALLLSVDSGEAIAADMKELLWQRVEPPLWWPAIEDHVIADGVLGSLRAHMVRGHVEPGLIVDNAHVIGEADWPDALYSNVPSHLSK</sequence>
<geneLocation type="plasmid" evidence="1 4">
    <name>unnamed</name>
</geneLocation>
<protein>
    <submittedName>
        <fullName evidence="2">Uncharacterized protein</fullName>
    </submittedName>
</protein>
<dbReference type="RefSeq" id="WP_074921810.1">
    <property type="nucleotide sequence ID" value="NZ_CP065749.1"/>
</dbReference>
<dbReference type="Proteomes" id="UP000183417">
    <property type="component" value="Unassembled WGS sequence"/>
</dbReference>
<dbReference type="GeneID" id="94688963"/>
<dbReference type="Proteomes" id="UP000595064">
    <property type="component" value="Plasmid unnamed"/>
</dbReference>
<dbReference type="KEGG" id="dla:I6G47_32845"/>
<dbReference type="AlphaFoldDB" id="A0A1H3MUW3"/>
<evidence type="ECO:0000313" key="1">
    <source>
        <dbReference type="EMBL" id="QPS84936.1"/>
    </source>
</evidence>
<evidence type="ECO:0000313" key="3">
    <source>
        <dbReference type="Proteomes" id="UP000183417"/>
    </source>
</evidence>
<gene>
    <name evidence="1" type="ORF">I6G47_32845</name>
    <name evidence="2" type="ORF">SAMN05421547_10848</name>
</gene>